<dbReference type="HOGENOM" id="CLU_189149_1_0_9"/>
<protein>
    <submittedName>
        <fullName evidence="1">Spo0E like sporulation regulatory protein</fullName>
    </submittedName>
</protein>
<dbReference type="Proteomes" id="UP000005104">
    <property type="component" value="Chromosome"/>
</dbReference>
<dbReference type="AlphaFoldDB" id="H5Y2Q7"/>
<organism evidence="1 2">
    <name type="scientific">Desulfosporosinus youngiae DSM 17734</name>
    <dbReference type="NCBI Taxonomy" id="768710"/>
    <lineage>
        <taxon>Bacteria</taxon>
        <taxon>Bacillati</taxon>
        <taxon>Bacillota</taxon>
        <taxon>Clostridia</taxon>
        <taxon>Eubacteriales</taxon>
        <taxon>Desulfitobacteriaceae</taxon>
        <taxon>Desulfosporosinus</taxon>
    </lineage>
</organism>
<gene>
    <name evidence="1" type="ORF">DesyoDRAFT_1150</name>
</gene>
<evidence type="ECO:0000313" key="1">
    <source>
        <dbReference type="EMBL" id="EHQ88320.1"/>
    </source>
</evidence>
<name>H5Y2Q7_9FIRM</name>
<reference evidence="1 2" key="1">
    <citation type="submission" date="2011-11" db="EMBL/GenBank/DDBJ databases">
        <title>The Noncontiguous Finished genome of Desulfosporosinus youngiae DSM 17734.</title>
        <authorList>
            <consortium name="US DOE Joint Genome Institute (JGI-PGF)"/>
            <person name="Lucas S."/>
            <person name="Han J."/>
            <person name="Lapidus A."/>
            <person name="Cheng J.-F."/>
            <person name="Goodwin L."/>
            <person name="Pitluck S."/>
            <person name="Peters L."/>
            <person name="Ovchinnikova G."/>
            <person name="Lu M."/>
            <person name="Land M.L."/>
            <person name="Hauser L."/>
            <person name="Pester M."/>
            <person name="Spring S."/>
            <person name="Ollivier B."/>
            <person name="Rattei T."/>
            <person name="Klenk H.-P."/>
            <person name="Wagner M."/>
            <person name="Loy A."/>
            <person name="Woyke T.J."/>
        </authorList>
    </citation>
    <scope>NUCLEOTIDE SEQUENCE [LARGE SCALE GENOMIC DNA]</scope>
    <source>
        <strain evidence="1 2">DSM 17734</strain>
    </source>
</reference>
<dbReference type="InterPro" id="IPR037208">
    <property type="entry name" value="Spo0E-like_sf"/>
</dbReference>
<dbReference type="InterPro" id="IPR036638">
    <property type="entry name" value="HLH_DNA-bd_sf"/>
</dbReference>
<dbReference type="GO" id="GO:0046983">
    <property type="term" value="F:protein dimerization activity"/>
    <property type="evidence" value="ECO:0007669"/>
    <property type="project" value="InterPro"/>
</dbReference>
<dbReference type="EMBL" id="CM001441">
    <property type="protein sequence ID" value="EHQ88320.1"/>
    <property type="molecule type" value="Genomic_DNA"/>
</dbReference>
<dbReference type="RefSeq" id="WP_007780541.1">
    <property type="nucleotide sequence ID" value="NZ_CM001441.1"/>
</dbReference>
<proteinExistence type="predicted"/>
<dbReference type="Pfam" id="PF09388">
    <property type="entry name" value="SpoOE-like"/>
    <property type="match status" value="1"/>
</dbReference>
<dbReference type="SUPFAM" id="SSF140500">
    <property type="entry name" value="BAS1536-like"/>
    <property type="match status" value="1"/>
</dbReference>
<dbReference type="InterPro" id="IPR018540">
    <property type="entry name" value="Spo0E-like"/>
</dbReference>
<evidence type="ECO:0000313" key="2">
    <source>
        <dbReference type="Proteomes" id="UP000005104"/>
    </source>
</evidence>
<dbReference type="STRING" id="768710.DesyoDRAFT_1150"/>
<dbReference type="GO" id="GO:0043937">
    <property type="term" value="P:regulation of sporulation"/>
    <property type="evidence" value="ECO:0007669"/>
    <property type="project" value="InterPro"/>
</dbReference>
<keyword evidence="2" id="KW-1185">Reference proteome</keyword>
<sequence>MSKWNLLIKIERKRRRLNEFALAPTLSDNKIVRVSKELDQLLNQYHALSREG</sequence>
<dbReference type="Gene3D" id="4.10.280.10">
    <property type="entry name" value="Helix-loop-helix DNA-binding domain"/>
    <property type="match status" value="1"/>
</dbReference>
<accession>H5Y2Q7</accession>